<dbReference type="InterPro" id="IPR052383">
    <property type="entry name" value="Anti-sigma-E_RseA-like"/>
</dbReference>
<dbReference type="RefSeq" id="WP_124543588.1">
    <property type="nucleotide sequence ID" value="NZ_QUSW01000010.1"/>
</dbReference>
<dbReference type="AlphaFoldDB" id="A0A3N7HKW1"/>
<dbReference type="CDD" id="cd16328">
    <property type="entry name" value="RseA_N"/>
    <property type="match status" value="1"/>
</dbReference>
<evidence type="ECO:0000313" key="2">
    <source>
        <dbReference type="EMBL" id="RQP21646.1"/>
    </source>
</evidence>
<reference evidence="2 3" key="1">
    <citation type="submission" date="2018-08" db="EMBL/GenBank/DDBJ databases">
        <authorList>
            <person name="Khan S.A."/>
            <person name="Jeon C.O."/>
            <person name="Chun B.H."/>
            <person name="Jeong S.E."/>
        </authorList>
    </citation>
    <scope>NUCLEOTIDE SEQUENCE [LARGE SCALE GENOMIC DNA]</scope>
    <source>
        <strain evidence="2 3">S-16</strain>
    </source>
</reference>
<dbReference type="InterPro" id="IPR005572">
    <property type="entry name" value="Anti-sigma_E_RseA_N"/>
</dbReference>
<dbReference type="SUPFAM" id="SSF89069">
    <property type="entry name" value="N-terminal, cytoplasmic domain of anti-sigmaE factor RseA"/>
    <property type="match status" value="1"/>
</dbReference>
<feature type="domain" description="Anti sigma-E protein RseA N-terminal" evidence="1">
    <location>
        <begin position="11"/>
        <end position="98"/>
    </location>
</feature>
<accession>A0A3N7HKW1</accession>
<dbReference type="Pfam" id="PF03872">
    <property type="entry name" value="RseA_N"/>
    <property type="match status" value="1"/>
</dbReference>
<organism evidence="2 3">
    <name type="scientific">Piscinibacter terrae</name>
    <dbReference type="NCBI Taxonomy" id="2496871"/>
    <lineage>
        <taxon>Bacteria</taxon>
        <taxon>Pseudomonadati</taxon>
        <taxon>Pseudomonadota</taxon>
        <taxon>Betaproteobacteria</taxon>
        <taxon>Burkholderiales</taxon>
        <taxon>Sphaerotilaceae</taxon>
        <taxon>Piscinibacter</taxon>
    </lineage>
</organism>
<sequence>MSIGSESGSSAKESLSALTDGELDSAEVLRACAAWRDDAQTRRTWHAYQLIGDVLRSEDLASTSRRDADFLAALRGRLAEEPVVLAPEPVAEAMAEPAVAAKVANSRWSWMAPSAVAAGFVLVTGALLVTRTPGPMGGASDSMFARLGLGSTPSVQVVNVSTPTLAASSEGASSAEPQAIVLTGKMLRDARVDLYMSAHKQFAGSTALGVPSGFLRNAAAEVPAR</sequence>
<dbReference type="OrthoDB" id="8561243at2"/>
<reference evidence="2 3" key="2">
    <citation type="submission" date="2018-12" db="EMBL/GenBank/DDBJ databases">
        <title>Rhizobacter gummiphilus sp. nov., a rubber-degrading bacterium isolated from the soil of a botanical garden in Japan.</title>
        <authorList>
            <person name="Shunsuke S.S."/>
        </authorList>
    </citation>
    <scope>NUCLEOTIDE SEQUENCE [LARGE SCALE GENOMIC DNA]</scope>
    <source>
        <strain evidence="2 3">S-16</strain>
    </source>
</reference>
<name>A0A3N7HKW1_9BURK</name>
<dbReference type="PANTHER" id="PTHR38104">
    <property type="match status" value="1"/>
</dbReference>
<dbReference type="Proteomes" id="UP000267464">
    <property type="component" value="Unassembled WGS sequence"/>
</dbReference>
<dbReference type="Gene3D" id="1.10.10.880">
    <property type="entry name" value="Anti sigma-E protein RseA, N-terminal domain"/>
    <property type="match status" value="1"/>
</dbReference>
<dbReference type="PANTHER" id="PTHR38104:SF1">
    <property type="entry name" value="ANTI-SIGMA-E FACTOR RSEA"/>
    <property type="match status" value="1"/>
</dbReference>
<protein>
    <submittedName>
        <fullName evidence="2">Anti-sigma 24 factor</fullName>
    </submittedName>
</protein>
<proteinExistence type="predicted"/>
<evidence type="ECO:0000259" key="1">
    <source>
        <dbReference type="Pfam" id="PF03872"/>
    </source>
</evidence>
<dbReference type="InterPro" id="IPR036147">
    <property type="entry name" value="Anti-sigma_E_RseA_N_sf"/>
</dbReference>
<dbReference type="EMBL" id="QUSW01000010">
    <property type="protein sequence ID" value="RQP21646.1"/>
    <property type="molecule type" value="Genomic_DNA"/>
</dbReference>
<comment type="caution">
    <text evidence="2">The sequence shown here is derived from an EMBL/GenBank/DDBJ whole genome shotgun (WGS) entry which is preliminary data.</text>
</comment>
<evidence type="ECO:0000313" key="3">
    <source>
        <dbReference type="Proteomes" id="UP000267464"/>
    </source>
</evidence>
<gene>
    <name evidence="2" type="ORF">DZC73_27455</name>
</gene>
<dbReference type="GO" id="GO:0016989">
    <property type="term" value="F:sigma factor antagonist activity"/>
    <property type="evidence" value="ECO:0007669"/>
    <property type="project" value="InterPro"/>
</dbReference>
<keyword evidence="3" id="KW-1185">Reference proteome</keyword>